<dbReference type="InterPro" id="IPR018445">
    <property type="entry name" value="Put_Phosphate_transp_reg"/>
</dbReference>
<dbReference type="PANTHER" id="PTHR36536:SF3">
    <property type="entry name" value="UPF0111 PROTEIN HI_1603"/>
    <property type="match status" value="1"/>
</dbReference>
<dbReference type="InterPro" id="IPR002727">
    <property type="entry name" value="DUF47"/>
</dbReference>
<evidence type="ECO:0000313" key="3">
    <source>
        <dbReference type="EMBL" id="MDO3381014.1"/>
    </source>
</evidence>
<reference evidence="3" key="1">
    <citation type="submission" date="2023-07" db="EMBL/GenBank/DDBJ databases">
        <title>Gilvimarinus algae sp. nov., isolated from the surface of Kelp.</title>
        <authorList>
            <person name="Sun Y.Y."/>
            <person name="Gong Y."/>
            <person name="Du Z.J."/>
        </authorList>
    </citation>
    <scope>NUCLEOTIDE SEQUENCE</scope>
    <source>
        <strain evidence="3">SDUM040014</strain>
    </source>
</reference>
<dbReference type="Proteomes" id="UP001168380">
    <property type="component" value="Unassembled WGS sequence"/>
</dbReference>
<dbReference type="PANTHER" id="PTHR36536">
    <property type="entry name" value="UPF0111 PROTEIN HI_1603"/>
    <property type="match status" value="1"/>
</dbReference>
<comment type="similarity">
    <text evidence="1">Belongs to the UPF0111 family.</text>
</comment>
<dbReference type="SUPFAM" id="SSF109755">
    <property type="entry name" value="PhoU-like"/>
    <property type="match status" value="1"/>
</dbReference>
<proteinExistence type="inferred from homology"/>
<dbReference type="EMBL" id="JAULRT010000032">
    <property type="protein sequence ID" value="MDO3381014.1"/>
    <property type="molecule type" value="Genomic_DNA"/>
</dbReference>
<accession>A0ABT8TA68</accession>
<evidence type="ECO:0000313" key="4">
    <source>
        <dbReference type="Proteomes" id="UP001168380"/>
    </source>
</evidence>
<dbReference type="Gene3D" id="1.20.58.220">
    <property type="entry name" value="Phosphate transport system protein phou homolog 2, domain 2"/>
    <property type="match status" value="1"/>
</dbReference>
<organism evidence="3 4">
    <name type="scientific">Gilvimarinus algae</name>
    <dbReference type="NCBI Taxonomy" id="3058037"/>
    <lineage>
        <taxon>Bacteria</taxon>
        <taxon>Pseudomonadati</taxon>
        <taxon>Pseudomonadota</taxon>
        <taxon>Gammaproteobacteria</taxon>
        <taxon>Cellvibrionales</taxon>
        <taxon>Cellvibrionaceae</taxon>
        <taxon>Gilvimarinus</taxon>
    </lineage>
</organism>
<dbReference type="RefSeq" id="WP_302711136.1">
    <property type="nucleotide sequence ID" value="NZ_JAULRT010000032.1"/>
</dbReference>
<gene>
    <name evidence="3" type="ORF">QWI16_02440</name>
</gene>
<feature type="coiled-coil region" evidence="2">
    <location>
        <begin position="159"/>
        <end position="186"/>
    </location>
</feature>
<dbReference type="InterPro" id="IPR038078">
    <property type="entry name" value="PhoU-like_sf"/>
</dbReference>
<comment type="caution">
    <text evidence="3">The sequence shown here is derived from an EMBL/GenBank/DDBJ whole genome shotgun (WGS) entry which is preliminary data.</text>
</comment>
<sequence length="226" mass="25422">MVFSNPFSNMFGRSPIKPMQEHMATVVEASGKLPDFIEAVIAGDWPRAEATQAEISKLERRADELKKQLRLHLPKSLFLPVPRTDLLELLSTQDRIANKAQDISGIMLGRKMVLPASLQVSFTEFVTSAQQTAEQALIAINELDELLEAGFSGRELTLVENMIEKLDQYERTNDKLQVEIRAALFKLESELPAVEVMFLYQIIDWIGDLADRAQAVGSRLQLLLAR</sequence>
<evidence type="ECO:0000256" key="2">
    <source>
        <dbReference type="SAM" id="Coils"/>
    </source>
</evidence>
<keyword evidence="2" id="KW-0175">Coiled coil</keyword>
<keyword evidence="4" id="KW-1185">Reference proteome</keyword>
<name>A0ABT8TA68_9GAMM</name>
<evidence type="ECO:0000256" key="1">
    <source>
        <dbReference type="ARBA" id="ARBA00008591"/>
    </source>
</evidence>
<dbReference type="Pfam" id="PF01865">
    <property type="entry name" value="PhoU_div"/>
    <property type="match status" value="1"/>
</dbReference>
<protein>
    <submittedName>
        <fullName evidence="3">TIGR00153 family protein</fullName>
    </submittedName>
</protein>
<dbReference type="NCBIfam" id="TIGR00153">
    <property type="entry name" value="TIGR00153 family protein"/>
    <property type="match status" value="1"/>
</dbReference>